<feature type="region of interest" description="Disordered" evidence="1">
    <location>
        <begin position="1"/>
        <end position="46"/>
    </location>
</feature>
<dbReference type="GO" id="GO:0005524">
    <property type="term" value="F:ATP binding"/>
    <property type="evidence" value="ECO:0007669"/>
    <property type="project" value="InterPro"/>
</dbReference>
<name>A0AAD7U5S0_9APHY</name>
<dbReference type="Proteomes" id="UP001215151">
    <property type="component" value="Unassembled WGS sequence"/>
</dbReference>
<reference evidence="3" key="1">
    <citation type="submission" date="2022-11" db="EMBL/GenBank/DDBJ databases">
        <title>Genome Sequence of Cubamyces cubensis.</title>
        <authorList>
            <person name="Buettner E."/>
        </authorList>
    </citation>
    <scope>NUCLEOTIDE SEQUENCE</scope>
    <source>
        <strain evidence="3">MPL-01</strain>
    </source>
</reference>
<organism evidence="3 4">
    <name type="scientific">Trametes cubensis</name>
    <dbReference type="NCBI Taxonomy" id="1111947"/>
    <lineage>
        <taxon>Eukaryota</taxon>
        <taxon>Fungi</taxon>
        <taxon>Dikarya</taxon>
        <taxon>Basidiomycota</taxon>
        <taxon>Agaricomycotina</taxon>
        <taxon>Agaricomycetes</taxon>
        <taxon>Polyporales</taxon>
        <taxon>Polyporaceae</taxon>
        <taxon>Trametes</taxon>
    </lineage>
</organism>
<evidence type="ECO:0000256" key="1">
    <source>
        <dbReference type="SAM" id="MobiDB-lite"/>
    </source>
</evidence>
<protein>
    <recommendedName>
        <fullName evidence="2">Protein kinase domain-containing protein</fullName>
    </recommendedName>
</protein>
<evidence type="ECO:0000313" key="3">
    <source>
        <dbReference type="EMBL" id="KAJ8501678.1"/>
    </source>
</evidence>
<dbReference type="SMART" id="SM00220">
    <property type="entry name" value="S_TKc"/>
    <property type="match status" value="1"/>
</dbReference>
<evidence type="ECO:0000259" key="2">
    <source>
        <dbReference type="PROSITE" id="PS50011"/>
    </source>
</evidence>
<dbReference type="PROSITE" id="PS50011">
    <property type="entry name" value="PROTEIN_KINASE_DOM"/>
    <property type="match status" value="1"/>
</dbReference>
<comment type="caution">
    <text evidence="3">The sequence shown here is derived from an EMBL/GenBank/DDBJ whole genome shotgun (WGS) entry which is preliminary data.</text>
</comment>
<dbReference type="Gene3D" id="1.10.510.10">
    <property type="entry name" value="Transferase(Phosphotransferase) domain 1"/>
    <property type="match status" value="1"/>
</dbReference>
<accession>A0AAD7U5S0</accession>
<dbReference type="InterPro" id="IPR000719">
    <property type="entry name" value="Prot_kinase_dom"/>
</dbReference>
<dbReference type="GO" id="GO:0004672">
    <property type="term" value="F:protein kinase activity"/>
    <property type="evidence" value="ECO:0007669"/>
    <property type="project" value="InterPro"/>
</dbReference>
<dbReference type="AlphaFoldDB" id="A0AAD7U5S0"/>
<sequence>MSHHSSANATQDMKDSPEAAGSTTKVAHAELPSSKDASPTSSQHIRDQLPRTLHSWRMPPLVRKVHIASLAEGIWKLLVPFFKQRGYTFWKIDMGCLMCPDIEEDLTMQNSIGYGYVSPIRGMEPTLGSLDYLFSFENLNPLCRAARTDSGLDVVVRVLKIGDQGQEHVEILKTIATGPLAFFSNNHTIPVLEFLDYEDIVFGVFPKVGFRVWEAYDGWPENSVGDVVDMIVQCFEALSFIHLWNIAHRDAFKENFLVQWHPESLKIDEIPPSRPRVFLIDFEVAVMFPHNMEAAECLVSGYPIGGSFPDDIKEYARPVPPEVTSGKPYDPFKLDVWQLGTSLKGFKSTFTEIDEILDATRRDDAAERLTSIEAMAYLSRAVAKLTPQELMIKPKSERYSDEDVPDSSG</sequence>
<feature type="domain" description="Protein kinase" evidence="2">
    <location>
        <begin position="106"/>
        <end position="409"/>
    </location>
</feature>
<dbReference type="EMBL" id="JAPEVG010000005">
    <property type="protein sequence ID" value="KAJ8501678.1"/>
    <property type="molecule type" value="Genomic_DNA"/>
</dbReference>
<evidence type="ECO:0000313" key="4">
    <source>
        <dbReference type="Proteomes" id="UP001215151"/>
    </source>
</evidence>
<gene>
    <name evidence="3" type="ORF">ONZ51_g458</name>
</gene>
<feature type="compositionally biased region" description="Polar residues" evidence="1">
    <location>
        <begin position="1"/>
        <end position="11"/>
    </location>
</feature>
<proteinExistence type="predicted"/>
<dbReference type="InterPro" id="IPR011009">
    <property type="entry name" value="Kinase-like_dom_sf"/>
</dbReference>
<dbReference type="SUPFAM" id="SSF56112">
    <property type="entry name" value="Protein kinase-like (PK-like)"/>
    <property type="match status" value="1"/>
</dbReference>
<keyword evidence="4" id="KW-1185">Reference proteome</keyword>